<dbReference type="GO" id="GO:0005524">
    <property type="term" value="F:ATP binding"/>
    <property type="evidence" value="ECO:0007669"/>
    <property type="project" value="UniProtKB-UniRule"/>
</dbReference>
<gene>
    <name evidence="12" type="ORF">CDCA_CDCA01G0362</name>
</gene>
<comment type="pathway">
    <text evidence="1 8">Carbohydrate metabolism; tricarboxylic acid cycle; succinate from succinyl-CoA (ligase route): step 1/1.</text>
</comment>
<keyword evidence="6 8" id="KW-0460">Magnesium</keyword>
<evidence type="ECO:0000256" key="2">
    <source>
        <dbReference type="ARBA" id="ARBA00022532"/>
    </source>
</evidence>
<feature type="binding site" evidence="8">
    <location>
        <position position="73"/>
    </location>
    <ligand>
        <name>ATP</name>
        <dbReference type="ChEBI" id="CHEBI:30616"/>
    </ligand>
</feature>
<dbReference type="NCBIfam" id="NF001913">
    <property type="entry name" value="PRK00696.1"/>
    <property type="match status" value="1"/>
</dbReference>
<dbReference type="PIRSF" id="PIRSF001554">
    <property type="entry name" value="SucCS_beta"/>
    <property type="match status" value="1"/>
</dbReference>
<dbReference type="GO" id="GO:0006099">
    <property type="term" value="P:tricarboxylic acid cycle"/>
    <property type="evidence" value="ECO:0007669"/>
    <property type="project" value="UniProtKB-UniRule"/>
</dbReference>
<feature type="binding site" evidence="8">
    <location>
        <position position="306"/>
    </location>
    <ligand>
        <name>substrate</name>
        <note>ligand shared with subunit alpha</note>
    </ligand>
</feature>
<comment type="catalytic activity">
    <reaction evidence="8">
        <text>succinate + ATP + CoA = succinyl-CoA + ADP + phosphate</text>
        <dbReference type="Rhea" id="RHEA:17661"/>
        <dbReference type="ChEBI" id="CHEBI:30031"/>
        <dbReference type="ChEBI" id="CHEBI:30616"/>
        <dbReference type="ChEBI" id="CHEBI:43474"/>
        <dbReference type="ChEBI" id="CHEBI:57287"/>
        <dbReference type="ChEBI" id="CHEBI:57292"/>
        <dbReference type="ChEBI" id="CHEBI:456216"/>
        <dbReference type="EC" id="6.2.1.5"/>
    </reaction>
</comment>
<feature type="domain" description="ATP-grasp" evidence="11">
    <location>
        <begin position="33"/>
        <end position="272"/>
    </location>
</feature>
<dbReference type="GO" id="GO:0004775">
    <property type="term" value="F:succinate-CoA ligase (ADP-forming) activity"/>
    <property type="evidence" value="ECO:0007669"/>
    <property type="project" value="UniProtKB-UniRule"/>
</dbReference>
<dbReference type="InterPro" id="IPR013650">
    <property type="entry name" value="ATP-grasp_succ-CoA_synth-type"/>
</dbReference>
<dbReference type="Pfam" id="PF08442">
    <property type="entry name" value="ATP-grasp_2"/>
    <property type="match status" value="1"/>
</dbReference>
<reference evidence="12 13" key="1">
    <citation type="submission" date="2022-07" db="EMBL/GenBank/DDBJ databases">
        <title>Genome-wide signatures of adaptation to extreme environments.</title>
        <authorList>
            <person name="Cho C.H."/>
            <person name="Yoon H.S."/>
        </authorList>
    </citation>
    <scope>NUCLEOTIDE SEQUENCE [LARGE SCALE GENOMIC DNA]</scope>
    <source>
        <strain evidence="12 13">DBV 063 E5</strain>
    </source>
</reference>
<dbReference type="PROSITE" id="PS50975">
    <property type="entry name" value="ATP_GRASP"/>
    <property type="match status" value="1"/>
</dbReference>
<comment type="subcellular location">
    <subcellularLocation>
        <location evidence="8">Mitochondrion</location>
    </subcellularLocation>
</comment>
<keyword evidence="4 8" id="KW-0479">Metal-binding</keyword>
<dbReference type="Gene3D" id="3.40.50.261">
    <property type="entry name" value="Succinyl-CoA synthetase domains"/>
    <property type="match status" value="1"/>
</dbReference>
<dbReference type="FunFam" id="3.30.1490.20:FF:000004">
    <property type="entry name" value="Succinate--CoA ligase [ADP-forming] subunit beta, mitochondrial"/>
    <property type="match status" value="1"/>
</dbReference>
<dbReference type="SUPFAM" id="SSF52210">
    <property type="entry name" value="Succinyl-CoA synthetase domains"/>
    <property type="match status" value="1"/>
</dbReference>
<feature type="binding site" evidence="8">
    <location>
        <position position="241"/>
    </location>
    <ligand>
        <name>Mg(2+)</name>
        <dbReference type="ChEBI" id="CHEBI:18420"/>
    </ligand>
</feature>
<proteinExistence type="inferred from homology"/>
<dbReference type="InterPro" id="IPR017866">
    <property type="entry name" value="Succ-CoA_synthase_bsu_CS"/>
</dbReference>
<evidence type="ECO:0000313" key="12">
    <source>
        <dbReference type="EMBL" id="KAK4534337.1"/>
    </source>
</evidence>
<evidence type="ECO:0000256" key="8">
    <source>
        <dbReference type="HAMAP-Rule" id="MF_03219"/>
    </source>
</evidence>
<dbReference type="InterPro" id="IPR013815">
    <property type="entry name" value="ATP_grasp_subdomain_1"/>
</dbReference>
<evidence type="ECO:0000259" key="11">
    <source>
        <dbReference type="PROSITE" id="PS50975"/>
    </source>
</evidence>
<dbReference type="Pfam" id="PF00549">
    <property type="entry name" value="Ligase_CoA"/>
    <property type="match status" value="1"/>
</dbReference>
<evidence type="ECO:0000256" key="9">
    <source>
        <dbReference type="PROSITE-ProRule" id="PRU00409"/>
    </source>
</evidence>
<evidence type="ECO:0000256" key="3">
    <source>
        <dbReference type="ARBA" id="ARBA00022598"/>
    </source>
</evidence>
<dbReference type="Proteomes" id="UP001301350">
    <property type="component" value="Unassembled WGS sequence"/>
</dbReference>
<dbReference type="AlphaFoldDB" id="A0AAV9IQ29"/>
<evidence type="ECO:0000256" key="6">
    <source>
        <dbReference type="ARBA" id="ARBA00022842"/>
    </source>
</evidence>
<keyword evidence="5 8" id="KW-0547">Nucleotide-binding</keyword>
<dbReference type="FunFam" id="3.30.470.20:FF:000002">
    <property type="entry name" value="Succinate--CoA ligase [ADP-forming] subunit beta"/>
    <property type="match status" value="1"/>
</dbReference>
<keyword evidence="8" id="KW-0496">Mitochondrion</keyword>
<comment type="cofactor">
    <cofactor evidence="8">
        <name>Mg(2+)</name>
        <dbReference type="ChEBI" id="CHEBI:18420"/>
    </cofactor>
    <text evidence="8">Binds 1 Mg(2+) ion per subunit.</text>
</comment>
<dbReference type="PANTHER" id="PTHR11815">
    <property type="entry name" value="SUCCINYL-COA SYNTHETASE BETA CHAIN"/>
    <property type="match status" value="1"/>
</dbReference>
<keyword evidence="2 8" id="KW-0816">Tricarboxylic acid cycle</keyword>
<comment type="subunit">
    <text evidence="7">Heterodimer of an alpha and a beta subunit. The beta subunit determines specificity for GTP.</text>
</comment>
<keyword evidence="13" id="KW-1185">Reference proteome</keyword>
<feature type="binding site" evidence="8">
    <location>
        <position position="142"/>
    </location>
    <ligand>
        <name>ATP</name>
        <dbReference type="ChEBI" id="CHEBI:30616"/>
    </ligand>
</feature>
<evidence type="ECO:0000313" key="13">
    <source>
        <dbReference type="Proteomes" id="UP001301350"/>
    </source>
</evidence>
<organism evidence="12 13">
    <name type="scientific">Cyanidium caldarium</name>
    <name type="common">Red alga</name>
    <dbReference type="NCBI Taxonomy" id="2771"/>
    <lineage>
        <taxon>Eukaryota</taxon>
        <taxon>Rhodophyta</taxon>
        <taxon>Bangiophyceae</taxon>
        <taxon>Cyanidiales</taxon>
        <taxon>Cyanidiaceae</taxon>
        <taxon>Cyanidium</taxon>
    </lineage>
</organism>
<dbReference type="PROSITE" id="PS01217">
    <property type="entry name" value="SUCCINYL_COA_LIG_3"/>
    <property type="match status" value="1"/>
</dbReference>
<dbReference type="SUPFAM" id="SSF56059">
    <property type="entry name" value="Glutathione synthetase ATP-binding domain-like"/>
    <property type="match status" value="1"/>
</dbReference>
<comment type="caution">
    <text evidence="12">The sequence shown here is derived from an EMBL/GenBank/DDBJ whole genome shotgun (WGS) entry which is preliminary data.</text>
</comment>
<evidence type="ECO:0000256" key="4">
    <source>
        <dbReference type="ARBA" id="ARBA00022723"/>
    </source>
</evidence>
<keyword evidence="3 8" id="KW-0436">Ligase</keyword>
<dbReference type="InterPro" id="IPR005809">
    <property type="entry name" value="Succ_CoA_ligase-like_bsu"/>
</dbReference>
<dbReference type="InterPro" id="IPR016102">
    <property type="entry name" value="Succinyl-CoA_synth-like"/>
</dbReference>
<evidence type="ECO:0000256" key="1">
    <source>
        <dbReference type="ARBA" id="ARBA00005064"/>
    </source>
</evidence>
<dbReference type="HAMAP" id="MF_00558">
    <property type="entry name" value="Succ_CoA_beta"/>
    <property type="match status" value="1"/>
</dbReference>
<dbReference type="FunFam" id="3.40.50.261:FF:000001">
    <property type="entry name" value="Succinate--CoA ligase [ADP-forming] subunit beta"/>
    <property type="match status" value="1"/>
</dbReference>
<protein>
    <recommendedName>
        <fullName evidence="8">Succinate--CoA ligase [ADP-forming] subunit beta, mitochondrial</fullName>
        <ecNumber evidence="8">6.2.1.5</ecNumber>
    </recommendedName>
    <alternativeName>
        <fullName evidence="8">Succinyl-CoA synthetase beta chain</fullName>
        <shortName evidence="8">SCS-beta</shortName>
    </alternativeName>
</protein>
<dbReference type="Gene3D" id="3.30.470.20">
    <property type="entry name" value="ATP-grasp fold, B domain"/>
    <property type="match status" value="1"/>
</dbReference>
<comment type="similarity">
    <text evidence="8 10">Belongs to the succinate/malate CoA ligase beta subunit family.</text>
</comment>
<dbReference type="InterPro" id="IPR011761">
    <property type="entry name" value="ATP-grasp"/>
</dbReference>
<dbReference type="GO" id="GO:0005739">
    <property type="term" value="C:mitochondrion"/>
    <property type="evidence" value="ECO:0007669"/>
    <property type="project" value="UniProtKB-SubCell"/>
</dbReference>
<evidence type="ECO:0000256" key="10">
    <source>
        <dbReference type="RuleBase" id="RU361258"/>
    </source>
</evidence>
<evidence type="ECO:0000256" key="5">
    <source>
        <dbReference type="ARBA" id="ARBA00022741"/>
    </source>
</evidence>
<feature type="binding site" evidence="8">
    <location>
        <begin position="80"/>
        <end position="82"/>
    </location>
    <ligand>
        <name>ATP</name>
        <dbReference type="ChEBI" id="CHEBI:30616"/>
    </ligand>
</feature>
<comment type="function">
    <text evidence="8">Succinyl-CoA synthetase functions in the citric acid cycle (TCA), coupling the hydrolysis of succinyl-CoA to the synthesis of ATP and thus represents the only step of substrate-level phosphorylation in the TCA. The beta subunit provides nucleotide specificity of the enzyme and binds the substrate succinate, while the binding sites for coenzyme A and phosphate are found in the alpha subunit.</text>
</comment>
<dbReference type="InterPro" id="IPR005811">
    <property type="entry name" value="SUCC_ACL_C"/>
</dbReference>
<dbReference type="EC" id="6.2.1.5" evidence="8"/>
<feature type="binding site" evidence="8">
    <location>
        <begin position="363"/>
        <end position="365"/>
    </location>
    <ligand>
        <name>substrate</name>
        <note>ligand shared with subunit alpha</note>
    </ligand>
</feature>
<evidence type="ECO:0000256" key="7">
    <source>
        <dbReference type="ARBA" id="ARBA00063570"/>
    </source>
</evidence>
<sequence length="446" mass="48395">MNIGVRRLGRQLMHRCRNMVQVRFLNLHEHQSQSIMREYGVPVPRGQVARTAAEAESAARSLLHSDADDVVIKAQVLAGGRGLGRFTPSGFHGGVHMASTPAEAAQVAGRMLGQRLVTKQTGADGKPCHQVYVTERLYARREMYLALLYDREVQGPVAVVSRTGGTSIEDIARETPEAVTKVPLDMPLKGDTLDASTAQRVADALGLSASGRASMHEAATELVRNLFRMFLDKDCTLVEINPLVQTPHGQLVCVDAKVNFDDNAAFRQRDVFALRDTTQEDPREVAASAYDLNYIGLDGNIGCMVNGAGLAMATMDLIKLYGGSPANFLDVGGGATEQQVREAFAILNSDQHVESILVNIFGGIMRCDVLAQGIIDAATRAQVRVPLVVRLEGNKAEEAKEIMRQSQVKIVPADDLDEAARRAVRLADIARRAHEAGVQVHFEIAA</sequence>
<dbReference type="Gene3D" id="3.30.1490.20">
    <property type="entry name" value="ATP-grasp fold, A domain"/>
    <property type="match status" value="1"/>
</dbReference>
<dbReference type="GO" id="GO:0006104">
    <property type="term" value="P:succinyl-CoA metabolic process"/>
    <property type="evidence" value="ECO:0007669"/>
    <property type="project" value="TreeGrafter"/>
</dbReference>
<name>A0AAV9IQ29_CYACA</name>
<dbReference type="GO" id="GO:0000287">
    <property type="term" value="F:magnesium ion binding"/>
    <property type="evidence" value="ECO:0007669"/>
    <property type="project" value="UniProtKB-UniRule"/>
</dbReference>
<dbReference type="PANTHER" id="PTHR11815:SF10">
    <property type="entry name" value="SUCCINATE--COA LIGASE [GDP-FORMING] SUBUNIT BETA, MITOCHONDRIAL"/>
    <property type="match status" value="1"/>
</dbReference>
<keyword evidence="8 9" id="KW-0067">ATP-binding</keyword>
<dbReference type="GO" id="GO:0042709">
    <property type="term" value="C:succinate-CoA ligase complex"/>
    <property type="evidence" value="ECO:0007669"/>
    <property type="project" value="TreeGrafter"/>
</dbReference>
<accession>A0AAV9IQ29</accession>
<dbReference type="EMBL" id="JANCYW010000001">
    <property type="protein sequence ID" value="KAK4534337.1"/>
    <property type="molecule type" value="Genomic_DNA"/>
</dbReference>
<feature type="binding site" evidence="8">
    <location>
        <position position="255"/>
    </location>
    <ligand>
        <name>Mg(2+)</name>
        <dbReference type="ChEBI" id="CHEBI:18420"/>
    </ligand>
</feature>
<dbReference type="NCBIfam" id="TIGR01016">
    <property type="entry name" value="sucCoAbeta"/>
    <property type="match status" value="1"/>
</dbReference>